<feature type="signal peptide" evidence="2">
    <location>
        <begin position="1"/>
        <end position="21"/>
    </location>
</feature>
<gene>
    <name evidence="3" type="ORF">ROLI_035630</name>
</gene>
<evidence type="ECO:0000313" key="4">
    <source>
        <dbReference type="Proteomes" id="UP001318682"/>
    </source>
</evidence>
<evidence type="ECO:0000256" key="1">
    <source>
        <dbReference type="SAM" id="Phobius"/>
    </source>
</evidence>
<organism evidence="3 4">
    <name type="scientific">Roseobacter fucihabitans</name>
    <dbReference type="NCBI Taxonomy" id="1537242"/>
    <lineage>
        <taxon>Bacteria</taxon>
        <taxon>Pseudomonadati</taxon>
        <taxon>Pseudomonadota</taxon>
        <taxon>Alphaproteobacteria</taxon>
        <taxon>Rhodobacterales</taxon>
        <taxon>Roseobacteraceae</taxon>
        <taxon>Roseobacter</taxon>
    </lineage>
</organism>
<reference evidence="4" key="2">
    <citation type="submission" date="2024-01" db="EMBL/GenBank/DDBJ databases">
        <title>Roseobacter fucihabitans sp. nov., isolated from the brown alga Fucus spiralis.</title>
        <authorList>
            <person name="Hahnke S."/>
            <person name="Berger M."/>
            <person name="Schlingloff A."/>
            <person name="Athale I."/>
            <person name="Neumann-Schaal M."/>
            <person name="Adenaya A."/>
            <person name="Poehlein A."/>
            <person name="Daniel R."/>
            <person name="Pertersen J."/>
            <person name="Brinkhoff T."/>
        </authorList>
    </citation>
    <scope>NUCLEOTIDE SEQUENCE [LARGE SCALE GENOMIC DNA]</scope>
    <source>
        <strain evidence="4">B14</strain>
    </source>
</reference>
<accession>A0ABZ2BWM8</accession>
<dbReference type="EMBL" id="CP143423">
    <property type="protein sequence ID" value="WVX50465.1"/>
    <property type="molecule type" value="Genomic_DNA"/>
</dbReference>
<evidence type="ECO:0000256" key="2">
    <source>
        <dbReference type="SAM" id="SignalP"/>
    </source>
</evidence>
<reference evidence="3 4" key="1">
    <citation type="submission" date="2015-07" db="EMBL/GenBank/DDBJ databases">
        <authorList>
            <person name="Voget S."/>
            <person name="Dogs M."/>
            <person name="Brinkhoff T.H."/>
            <person name="Daniel R."/>
        </authorList>
    </citation>
    <scope>NUCLEOTIDE SEQUENCE [LARGE SCALE GENOMIC DNA]</scope>
    <source>
        <strain evidence="3 4">B14</strain>
    </source>
</reference>
<feature type="chain" id="PRO_5046370751" evidence="2">
    <location>
        <begin position="22"/>
        <end position="243"/>
    </location>
</feature>
<keyword evidence="1" id="KW-0472">Membrane</keyword>
<sequence>MRIVRTALAAAAILCASSVNAATIAVSTFDAGDYNSSFAVLGTTGEDFEAFGATFGEGEVGAVFSTAVGTFESLGGTGNGGAVTGSGTELALRDGSVYGRANTVPTGGTWFLDSNDTWGMKWVVDIGSAFNKLSFVLNDGSDTGAFLRIIAGGASEELRSGGQLANGNARRVLVDFGQEVTTAEIILGNFTTSGGKNFRRNDGFSIDGIAVSAIPLPASVLLLGIAVGGLGWAGRRKARNSST</sequence>
<keyword evidence="4" id="KW-1185">Reference proteome</keyword>
<keyword evidence="1" id="KW-0812">Transmembrane</keyword>
<proteinExistence type="predicted"/>
<evidence type="ECO:0000313" key="3">
    <source>
        <dbReference type="EMBL" id="WVX50465.1"/>
    </source>
</evidence>
<feature type="transmembrane region" description="Helical" evidence="1">
    <location>
        <begin position="209"/>
        <end position="233"/>
    </location>
</feature>
<name>A0ABZ2BWM8_9RHOB</name>
<keyword evidence="2" id="KW-0732">Signal</keyword>
<protein>
    <submittedName>
        <fullName evidence="3">Uncharacterized protein</fullName>
    </submittedName>
</protein>
<dbReference type="Proteomes" id="UP001318682">
    <property type="component" value="Chromosome"/>
</dbReference>
<keyword evidence="1" id="KW-1133">Transmembrane helix</keyword>